<dbReference type="EMBL" id="CP063361">
    <property type="protein sequence ID" value="UOD30007.1"/>
    <property type="molecule type" value="Genomic_DNA"/>
</dbReference>
<dbReference type="RefSeq" id="WP_243491257.1">
    <property type="nucleotide sequence ID" value="NZ_CP063361.1"/>
</dbReference>
<sequence>MNAISLGALVVTVNKGMMQEMGIGKSISRAAQARDERVMARGTIVASKEN</sequence>
<reference evidence="1 2" key="1">
    <citation type="submission" date="2020-10" db="EMBL/GenBank/DDBJ databases">
        <title>Genome analysis of Massilia species.</title>
        <authorList>
            <person name="Jung D.-H."/>
        </authorList>
    </citation>
    <scope>NUCLEOTIDE SEQUENCE [LARGE SCALE GENOMIC DNA]</scope>
    <source>
        <strain evidence="2">sipir</strain>
    </source>
</reference>
<organism evidence="1 2">
    <name type="scientific">Massilia violaceinigra</name>
    <dbReference type="NCBI Taxonomy" id="2045208"/>
    <lineage>
        <taxon>Bacteria</taxon>
        <taxon>Pseudomonadati</taxon>
        <taxon>Pseudomonadota</taxon>
        <taxon>Betaproteobacteria</taxon>
        <taxon>Burkholderiales</taxon>
        <taxon>Oxalobacteraceae</taxon>
        <taxon>Telluria group</taxon>
        <taxon>Massilia</taxon>
    </lineage>
</organism>
<protein>
    <submittedName>
        <fullName evidence="1">Uncharacterized protein</fullName>
    </submittedName>
</protein>
<keyword evidence="2" id="KW-1185">Reference proteome</keyword>
<dbReference type="Proteomes" id="UP000831532">
    <property type="component" value="Chromosome"/>
</dbReference>
<evidence type="ECO:0000313" key="1">
    <source>
        <dbReference type="EMBL" id="UOD30007.1"/>
    </source>
</evidence>
<gene>
    <name evidence="1" type="ORF">INH39_32435</name>
</gene>
<accession>A0ABY4A6H7</accession>
<name>A0ABY4A6H7_9BURK</name>
<evidence type="ECO:0000313" key="2">
    <source>
        <dbReference type="Proteomes" id="UP000831532"/>
    </source>
</evidence>
<proteinExistence type="predicted"/>